<keyword evidence="6 11" id="KW-0418">Kinase</keyword>
<feature type="domain" description="Histidine kinase" evidence="10">
    <location>
        <begin position="265"/>
        <end position="480"/>
    </location>
</feature>
<evidence type="ECO:0000259" key="10">
    <source>
        <dbReference type="PROSITE" id="PS50109"/>
    </source>
</evidence>
<keyword evidence="4" id="KW-0808">Transferase</keyword>
<dbReference type="InterPro" id="IPR005467">
    <property type="entry name" value="His_kinase_dom"/>
</dbReference>
<dbReference type="InterPro" id="IPR004358">
    <property type="entry name" value="Sig_transdc_His_kin-like_C"/>
</dbReference>
<keyword evidence="9" id="KW-0472">Membrane</keyword>
<evidence type="ECO:0000313" key="11">
    <source>
        <dbReference type="EMBL" id="SFC87402.1"/>
    </source>
</evidence>
<evidence type="ECO:0000256" key="6">
    <source>
        <dbReference type="ARBA" id="ARBA00022777"/>
    </source>
</evidence>
<evidence type="ECO:0000256" key="9">
    <source>
        <dbReference type="SAM" id="Phobius"/>
    </source>
</evidence>
<keyword evidence="3" id="KW-0597">Phosphoprotein</keyword>
<reference evidence="11 12" key="1">
    <citation type="submission" date="2016-10" db="EMBL/GenBank/DDBJ databases">
        <authorList>
            <person name="de Groot N.N."/>
        </authorList>
    </citation>
    <scope>NUCLEOTIDE SEQUENCE [LARGE SCALE GENOMIC DNA]</scope>
    <source>
        <strain evidence="11 12">DSM 6059</strain>
    </source>
</reference>
<dbReference type="GO" id="GO:0005524">
    <property type="term" value="F:ATP binding"/>
    <property type="evidence" value="ECO:0007669"/>
    <property type="project" value="UniProtKB-KW"/>
</dbReference>
<dbReference type="PANTHER" id="PTHR43065:SF46">
    <property type="entry name" value="C4-DICARBOXYLATE TRANSPORT SENSOR PROTEIN DCTB"/>
    <property type="match status" value="1"/>
</dbReference>
<evidence type="ECO:0000313" key="12">
    <source>
        <dbReference type="Proteomes" id="UP000198862"/>
    </source>
</evidence>
<name>A0A1I1MRB1_9GAMM</name>
<keyword evidence="9" id="KW-1133">Transmembrane helix</keyword>
<evidence type="ECO:0000256" key="1">
    <source>
        <dbReference type="ARBA" id="ARBA00000085"/>
    </source>
</evidence>
<dbReference type="Proteomes" id="UP000198862">
    <property type="component" value="Unassembled WGS sequence"/>
</dbReference>
<comment type="catalytic activity">
    <reaction evidence="1">
        <text>ATP + protein L-histidine = ADP + protein N-phospho-L-histidine.</text>
        <dbReference type="EC" id="2.7.13.3"/>
    </reaction>
</comment>
<accession>A0A1I1MRB1</accession>
<evidence type="ECO:0000256" key="8">
    <source>
        <dbReference type="ARBA" id="ARBA00023012"/>
    </source>
</evidence>
<evidence type="ECO:0000256" key="7">
    <source>
        <dbReference type="ARBA" id="ARBA00022840"/>
    </source>
</evidence>
<dbReference type="AlphaFoldDB" id="A0A1I1MRB1"/>
<dbReference type="InterPro" id="IPR036890">
    <property type="entry name" value="HATPase_C_sf"/>
</dbReference>
<keyword evidence="5" id="KW-0547">Nucleotide-binding</keyword>
<dbReference type="SUPFAM" id="SSF55874">
    <property type="entry name" value="ATPase domain of HSP90 chaperone/DNA topoisomerase II/histidine kinase"/>
    <property type="match status" value="1"/>
</dbReference>
<gene>
    <name evidence="11" type="ORF">SAMN02745724_02767</name>
</gene>
<dbReference type="InterPro" id="IPR036097">
    <property type="entry name" value="HisK_dim/P_sf"/>
</dbReference>
<evidence type="ECO:0000256" key="4">
    <source>
        <dbReference type="ARBA" id="ARBA00022679"/>
    </source>
</evidence>
<proteinExistence type="predicted"/>
<protein>
    <recommendedName>
        <fullName evidence="2">histidine kinase</fullName>
        <ecNumber evidence="2">2.7.13.3</ecNumber>
    </recommendedName>
</protein>
<dbReference type="Gene3D" id="3.30.565.10">
    <property type="entry name" value="Histidine kinase-like ATPase, C-terminal domain"/>
    <property type="match status" value="1"/>
</dbReference>
<evidence type="ECO:0000256" key="5">
    <source>
        <dbReference type="ARBA" id="ARBA00022741"/>
    </source>
</evidence>
<feature type="transmembrane region" description="Helical" evidence="9">
    <location>
        <begin position="16"/>
        <end position="37"/>
    </location>
</feature>
<dbReference type="PROSITE" id="PS50109">
    <property type="entry name" value="HIS_KIN"/>
    <property type="match status" value="1"/>
</dbReference>
<keyword evidence="7" id="KW-0067">ATP-binding</keyword>
<dbReference type="EMBL" id="FOLO01000021">
    <property type="protein sequence ID" value="SFC87402.1"/>
    <property type="molecule type" value="Genomic_DNA"/>
</dbReference>
<dbReference type="SMART" id="SM00387">
    <property type="entry name" value="HATPase_c"/>
    <property type="match status" value="1"/>
</dbReference>
<feature type="transmembrane region" description="Helical" evidence="9">
    <location>
        <begin position="184"/>
        <end position="208"/>
    </location>
</feature>
<dbReference type="InterPro" id="IPR003661">
    <property type="entry name" value="HisK_dim/P_dom"/>
</dbReference>
<dbReference type="Gene3D" id="1.10.287.130">
    <property type="match status" value="1"/>
</dbReference>
<dbReference type="CDD" id="cd00082">
    <property type="entry name" value="HisKA"/>
    <property type="match status" value="1"/>
</dbReference>
<organism evidence="11 12">
    <name type="scientific">Pseudoalteromonas denitrificans DSM 6059</name>
    <dbReference type="NCBI Taxonomy" id="1123010"/>
    <lineage>
        <taxon>Bacteria</taxon>
        <taxon>Pseudomonadati</taxon>
        <taxon>Pseudomonadota</taxon>
        <taxon>Gammaproteobacteria</taxon>
        <taxon>Alteromonadales</taxon>
        <taxon>Pseudoalteromonadaceae</taxon>
        <taxon>Pseudoalteromonas</taxon>
    </lineage>
</organism>
<dbReference type="PANTHER" id="PTHR43065">
    <property type="entry name" value="SENSOR HISTIDINE KINASE"/>
    <property type="match status" value="1"/>
</dbReference>
<sequence>MFQKQNILWVTKIRNVIIRGTLSLIMLITITFFSIIWQTNKNSQTLYLLNNYHLQSISLYITSMEKYRLIESLILAKNIPHFQLLLGGKFFDINSTLLKINQDIKTVINLQKQFNNKQLESISQAIFNKTQVLHQALSNKVDFELSLAHFNALSSLIISLQQAISLHSNIRDELLLNNKNTEEYLYRNLLILLLIACSIFSYIFFAFIKAINKITNEKIKLDAKLETYSIELESEVKKRTELLLQAKEKVAESNKMAALGKVANGMAHEINSPIFEISMIAERVIRLSKKEGLANIESPMEQIINSVRHVSELIGNLLKFSRASTDDKFENVKIKNIIDDVLSLNKERFTLTSATLKVSYENDCNNTFLYCQKLQISQVLINLLNNSFDAIEMQPIKYINILVSEIKNDMFITVQDSGKGVPPQIQKNIFEPMFTSKDVGKGTGLGLSISSSIIAKHQGELYYDNQSKSCQFVIRLPKNSS</sequence>
<dbReference type="InterPro" id="IPR003594">
    <property type="entry name" value="HATPase_dom"/>
</dbReference>
<dbReference type="SUPFAM" id="SSF47384">
    <property type="entry name" value="Homodimeric domain of signal transducing histidine kinase"/>
    <property type="match status" value="1"/>
</dbReference>
<evidence type="ECO:0000256" key="2">
    <source>
        <dbReference type="ARBA" id="ARBA00012438"/>
    </source>
</evidence>
<keyword evidence="8" id="KW-0902">Two-component regulatory system</keyword>
<dbReference type="STRING" id="1123010.SAMN02745724_02767"/>
<dbReference type="PRINTS" id="PR00344">
    <property type="entry name" value="BCTRLSENSOR"/>
</dbReference>
<keyword evidence="9" id="KW-0812">Transmembrane</keyword>
<evidence type="ECO:0000256" key="3">
    <source>
        <dbReference type="ARBA" id="ARBA00022553"/>
    </source>
</evidence>
<dbReference type="EC" id="2.7.13.3" evidence="2"/>
<dbReference type="GO" id="GO:0000155">
    <property type="term" value="F:phosphorelay sensor kinase activity"/>
    <property type="evidence" value="ECO:0007669"/>
    <property type="project" value="InterPro"/>
</dbReference>
<keyword evidence="12" id="KW-1185">Reference proteome</keyword>
<dbReference type="Pfam" id="PF02518">
    <property type="entry name" value="HATPase_c"/>
    <property type="match status" value="1"/>
</dbReference>